<evidence type="ECO:0000313" key="1">
    <source>
        <dbReference type="EMBL" id="KAG1906747.1"/>
    </source>
</evidence>
<proteinExistence type="predicted"/>
<dbReference type="GeneID" id="64667615"/>
<dbReference type="Proteomes" id="UP001195769">
    <property type="component" value="Unassembled WGS sequence"/>
</dbReference>
<comment type="caution">
    <text evidence="1">The sequence shown here is derived from an EMBL/GenBank/DDBJ whole genome shotgun (WGS) entry which is preliminary data.</text>
</comment>
<feature type="non-terminal residue" evidence="1">
    <location>
        <position position="86"/>
    </location>
</feature>
<protein>
    <recommendedName>
        <fullName evidence="3">HAT C-terminal dimerisation domain-containing protein</fullName>
    </recommendedName>
</protein>
<gene>
    <name evidence="1" type="ORF">F5891DRAFT_892612</name>
</gene>
<dbReference type="AlphaFoldDB" id="A0AAD4HS48"/>
<reference evidence="1" key="1">
    <citation type="journal article" date="2020" name="New Phytol.">
        <title>Comparative genomics reveals dynamic genome evolution in host specialist ectomycorrhizal fungi.</title>
        <authorList>
            <person name="Lofgren L.A."/>
            <person name="Nguyen N.H."/>
            <person name="Vilgalys R."/>
            <person name="Ruytinx J."/>
            <person name="Liao H.L."/>
            <person name="Branco S."/>
            <person name="Kuo A."/>
            <person name="LaButti K."/>
            <person name="Lipzen A."/>
            <person name="Andreopoulos W."/>
            <person name="Pangilinan J."/>
            <person name="Riley R."/>
            <person name="Hundley H."/>
            <person name="Na H."/>
            <person name="Barry K."/>
            <person name="Grigoriev I.V."/>
            <person name="Stajich J.E."/>
            <person name="Kennedy P.G."/>
        </authorList>
    </citation>
    <scope>NUCLEOTIDE SEQUENCE</scope>
    <source>
        <strain evidence="1">FC203</strain>
    </source>
</reference>
<dbReference type="EMBL" id="JABBWK010000004">
    <property type="protein sequence ID" value="KAG1906747.1"/>
    <property type="molecule type" value="Genomic_DNA"/>
</dbReference>
<evidence type="ECO:0000313" key="2">
    <source>
        <dbReference type="Proteomes" id="UP001195769"/>
    </source>
</evidence>
<feature type="non-terminal residue" evidence="1">
    <location>
        <position position="1"/>
    </location>
</feature>
<name>A0AAD4HS48_9AGAM</name>
<dbReference type="RefSeq" id="XP_041232322.1">
    <property type="nucleotide sequence ID" value="XM_041373317.1"/>
</dbReference>
<keyword evidence="2" id="KW-1185">Reference proteome</keyword>
<accession>A0AAD4HS48</accession>
<evidence type="ECO:0008006" key="3">
    <source>
        <dbReference type="Google" id="ProtNLM"/>
    </source>
</evidence>
<organism evidence="1 2">
    <name type="scientific">Suillus fuscotomentosus</name>
    <dbReference type="NCBI Taxonomy" id="1912939"/>
    <lineage>
        <taxon>Eukaryota</taxon>
        <taxon>Fungi</taxon>
        <taxon>Dikarya</taxon>
        <taxon>Basidiomycota</taxon>
        <taxon>Agaricomycotina</taxon>
        <taxon>Agaricomycetes</taxon>
        <taxon>Agaricomycetidae</taxon>
        <taxon>Boletales</taxon>
        <taxon>Suillineae</taxon>
        <taxon>Suillaceae</taxon>
        <taxon>Suillus</taxon>
    </lineage>
</organism>
<sequence>VPSERIFSSTKETCTLQRSNLSPTILEALQVLKFTYKQDRLNFTEDLVANEQDYTISGPVTSRAVDELMATGNLRELDQFLANARE</sequence>